<accession>A9D2F9</accession>
<dbReference type="Proteomes" id="UP000005839">
    <property type="component" value="Unassembled WGS sequence"/>
</dbReference>
<dbReference type="STRING" id="314608.KT99_04359"/>
<evidence type="ECO:0000313" key="1">
    <source>
        <dbReference type="EMBL" id="EDQ01805.1"/>
    </source>
</evidence>
<sequence>MNFNAIPKQLTSVLNSCNITQLAKQCHFMQRMRNISPMQLVLAILNTLGTRTNINLADIHKNLCSQHDIGINYKPFHHFVT</sequence>
<dbReference type="AlphaFoldDB" id="A9D2F9"/>
<keyword evidence="2" id="KW-1185">Reference proteome</keyword>
<evidence type="ECO:0000313" key="2">
    <source>
        <dbReference type="Proteomes" id="UP000005839"/>
    </source>
</evidence>
<dbReference type="RefSeq" id="WP_005497572.1">
    <property type="nucleotide sequence ID" value="NZ_ABIC01000007.1"/>
</dbReference>
<reference evidence="1 2" key="1">
    <citation type="submission" date="2007-10" db="EMBL/GenBank/DDBJ databases">
        <authorList>
            <person name="Yayanos A."/>
            <person name="Ferriera S."/>
            <person name="Johnson J."/>
            <person name="Kravitz S."/>
            <person name="Halpern A."/>
            <person name="Remington K."/>
            <person name="Beeson K."/>
            <person name="Tran B."/>
            <person name="Rogers Y.-H."/>
            <person name="Friedman R."/>
            <person name="Venter J.C."/>
        </authorList>
    </citation>
    <scope>NUCLEOTIDE SEQUENCE [LARGE SCALE GENOMIC DNA]</scope>
    <source>
        <strain evidence="1 2">KT99</strain>
    </source>
</reference>
<comment type="caution">
    <text evidence="1">The sequence shown here is derived from an EMBL/GenBank/DDBJ whole genome shotgun (WGS) entry which is preliminary data.</text>
</comment>
<protein>
    <submittedName>
        <fullName evidence="1">Uncharacterized protein</fullName>
    </submittedName>
</protein>
<name>A9D2F9_9GAMM</name>
<gene>
    <name evidence="1" type="ORF">KT99_04359</name>
</gene>
<organism evidence="1 2">
    <name type="scientific">Shewanella benthica KT99</name>
    <dbReference type="NCBI Taxonomy" id="314608"/>
    <lineage>
        <taxon>Bacteria</taxon>
        <taxon>Pseudomonadati</taxon>
        <taxon>Pseudomonadota</taxon>
        <taxon>Gammaproteobacteria</taxon>
        <taxon>Alteromonadales</taxon>
        <taxon>Shewanellaceae</taxon>
        <taxon>Shewanella</taxon>
    </lineage>
</organism>
<proteinExistence type="predicted"/>
<dbReference type="EMBL" id="ABIC01000007">
    <property type="protein sequence ID" value="EDQ01805.1"/>
    <property type="molecule type" value="Genomic_DNA"/>
</dbReference>